<name>A0A5A8DL16_CAFRO</name>
<feature type="region of interest" description="Disordered" evidence="1">
    <location>
        <begin position="1177"/>
        <end position="1196"/>
    </location>
</feature>
<evidence type="ECO:0000313" key="2">
    <source>
        <dbReference type="EMBL" id="KAA0164511.1"/>
    </source>
</evidence>
<comment type="caution">
    <text evidence="2">The sequence shown here is derived from an EMBL/GenBank/DDBJ whole genome shotgun (WGS) entry which is preliminary data.</text>
</comment>
<dbReference type="AlphaFoldDB" id="A0A5A8DL16"/>
<evidence type="ECO:0000313" key="3">
    <source>
        <dbReference type="Proteomes" id="UP000324907"/>
    </source>
</evidence>
<feature type="region of interest" description="Disordered" evidence="1">
    <location>
        <begin position="447"/>
        <end position="470"/>
    </location>
</feature>
<feature type="region of interest" description="Disordered" evidence="1">
    <location>
        <begin position="350"/>
        <end position="372"/>
    </location>
</feature>
<accession>A0A5A8DL16</accession>
<dbReference type="Proteomes" id="UP000324907">
    <property type="component" value="Unassembled WGS sequence"/>
</dbReference>
<evidence type="ECO:0000256" key="1">
    <source>
        <dbReference type="SAM" id="MobiDB-lite"/>
    </source>
</evidence>
<proteinExistence type="predicted"/>
<gene>
    <name evidence="2" type="ORF">FNF28_03852</name>
</gene>
<dbReference type="EMBL" id="VLTL01000056">
    <property type="protein sequence ID" value="KAA0164511.1"/>
    <property type="molecule type" value="Genomic_DNA"/>
</dbReference>
<sequence>MAGSGPPAEFRAAVAAAERKLAGVDTLYQRDAANELYNAWYEVAKLHATRRLAGGSEAMRETTLTMLRRIVRKGTNFMGHSLADDFVVLAMLQHVAKVLQLLREKPKFLALLAVPAAGDPPMADFGGSLEQRRAFADALPAAFLEEVMATATDTTLGTQRRAGALEAVRQIALLAAAADATEPAALTGTALSRSVSAEVIASIAMAAGPDMILRQASMAALRAAAGAEAEVYAPRVAKALLSRTSDATILVPVWSMGALRSGECVDLVTTRIRKEWSDVARRARGAAASADGESDSCLAGVSQGGGLLGIAGGGGTDVGMAYDTVVLPGFAKAVLESLFESLLSERSGEDSGAGLVERAARPTSAPAKASGKGAAAAKEGITFVAPKDDAAAGGAAGKAAPPADGEAATADTSSTAAAAMGVLRILGCTDAPAAILSGAVPSLRLRGKGGRSGGLSDSAPTALPHLPPEGHPGRAAAVAELLDSIDMSEAPERSGAWLDLARLVLELRPNDRALLSLLLLYPTHDSLELVTSSAGSFSPTTWAEVLLPWASSRLASMPAAVSGAPHDQAVVDAVREWLRCIFEIGAFSQGIAIPPSSVGREFFRVCLLAISRGYAETQRFPEAAASVVSAYVTAGQEEALDWMGDAVAPGIARTTAAVRATTELLRTLLGADANEVLGDHPAARIGAADKQDVAARLVASASACLSPGALALWHALGDGPERHLSTRPAMVAVYASAVHAELDKVVARMQGHAEFAEALLRPADVLHEANILSNAEGRIAGFTAQAARRLSEGGGVGLTPFDPAAASFAVLPVDPARRKVVEIVDATRAVASSAPAAAAAPLFSALLKAVALLPPDLEGSHRADAEAAKLISSIAQAQAAAHEAATRKGLRPRPPLPPAVVEEALTSLGPQARCALAALFPATCLIDEDTLVRVTALQSFAAATSTPVGASLATGRAIVVALLVAMPNDDPAPDSALMELLGLPRPPPVRTADGKPLEARFARFAKGFSRPTREVLDGSSGSMTDVQLAGAGALAAVAVAVARVATGEGSGTHAWSLEAAAGVAAACLSRLLLAAADTALNDAASAPSPTVVASLGTIARLLPAAVMDAMVALPSARALLGDLRRASPHWAAAIAGLVDRGVLIPRVVGAGYAKRSSSSSAPGGVVASDPMVSDLAGRGAASSGLPMRWGSRRRAGTGSDEDLCEFELAPAATQSAEGVAERAMAAAGNPAYASVLERFRAEAETAGRAGRGAGRIPPVASQAARAAVDAAADESMMMAF</sequence>
<protein>
    <submittedName>
        <fullName evidence="2">Uncharacterized protein</fullName>
    </submittedName>
</protein>
<reference evidence="2 3" key="1">
    <citation type="submission" date="2019-07" db="EMBL/GenBank/DDBJ databases">
        <title>Genomes of Cafeteria roenbergensis.</title>
        <authorList>
            <person name="Fischer M.G."/>
            <person name="Hackl T."/>
            <person name="Roman M."/>
        </authorList>
    </citation>
    <scope>NUCLEOTIDE SEQUENCE [LARGE SCALE GENOMIC DNA]</scope>
    <source>
        <strain evidence="2 3">RCC970-E3</strain>
    </source>
</reference>
<organism evidence="2 3">
    <name type="scientific">Cafeteria roenbergensis</name>
    <name type="common">Marine flagellate</name>
    <dbReference type="NCBI Taxonomy" id="33653"/>
    <lineage>
        <taxon>Eukaryota</taxon>
        <taxon>Sar</taxon>
        <taxon>Stramenopiles</taxon>
        <taxon>Bigyra</taxon>
        <taxon>Opalozoa</taxon>
        <taxon>Bicosoecida</taxon>
        <taxon>Cafeteriaceae</taxon>
        <taxon>Cafeteria</taxon>
    </lineage>
</organism>